<dbReference type="EMBL" id="JAFNEN010000599">
    <property type="protein sequence ID" value="KAG8179861.1"/>
    <property type="molecule type" value="Genomic_DNA"/>
</dbReference>
<reference evidence="2 3" key="1">
    <citation type="journal article" date="2022" name="Nat. Ecol. Evol.">
        <title>A masculinizing supergene underlies an exaggerated male reproductive morph in a spider.</title>
        <authorList>
            <person name="Hendrickx F."/>
            <person name="De Corte Z."/>
            <person name="Sonet G."/>
            <person name="Van Belleghem S.M."/>
            <person name="Kostlbacher S."/>
            <person name="Vangestel C."/>
        </authorList>
    </citation>
    <scope>NUCLEOTIDE SEQUENCE [LARGE SCALE GENOMIC DNA]</scope>
    <source>
        <strain evidence="2">W744_W776</strain>
    </source>
</reference>
<evidence type="ECO:0000313" key="3">
    <source>
        <dbReference type="Proteomes" id="UP000827092"/>
    </source>
</evidence>
<comment type="caution">
    <text evidence="2">The sequence shown here is derived from an EMBL/GenBank/DDBJ whole genome shotgun (WGS) entry which is preliminary data.</text>
</comment>
<feature type="region of interest" description="Disordered" evidence="1">
    <location>
        <begin position="1"/>
        <end position="20"/>
    </location>
</feature>
<sequence length="83" mass="9190">MRLLLQKKSRSRGASSGNYGWCRSLALTDPAREKDVPEPTIDQPKPGKPLNCATLSRRRERPEVPVVTDVSSLSPGLTVRHHS</sequence>
<name>A0AAV6U8A5_9ARAC</name>
<feature type="compositionally biased region" description="Basic residues" evidence="1">
    <location>
        <begin position="1"/>
        <end position="11"/>
    </location>
</feature>
<proteinExistence type="predicted"/>
<keyword evidence="3" id="KW-1185">Reference proteome</keyword>
<organism evidence="2 3">
    <name type="scientific">Oedothorax gibbosus</name>
    <dbReference type="NCBI Taxonomy" id="931172"/>
    <lineage>
        <taxon>Eukaryota</taxon>
        <taxon>Metazoa</taxon>
        <taxon>Ecdysozoa</taxon>
        <taxon>Arthropoda</taxon>
        <taxon>Chelicerata</taxon>
        <taxon>Arachnida</taxon>
        <taxon>Araneae</taxon>
        <taxon>Araneomorphae</taxon>
        <taxon>Entelegynae</taxon>
        <taxon>Araneoidea</taxon>
        <taxon>Linyphiidae</taxon>
        <taxon>Erigoninae</taxon>
        <taxon>Oedothorax</taxon>
    </lineage>
</organism>
<evidence type="ECO:0000313" key="2">
    <source>
        <dbReference type="EMBL" id="KAG8179861.1"/>
    </source>
</evidence>
<dbReference type="Proteomes" id="UP000827092">
    <property type="component" value="Unassembled WGS sequence"/>
</dbReference>
<protein>
    <submittedName>
        <fullName evidence="2">Uncharacterized protein</fullName>
    </submittedName>
</protein>
<dbReference type="AlphaFoldDB" id="A0AAV6U8A5"/>
<evidence type="ECO:0000256" key="1">
    <source>
        <dbReference type="SAM" id="MobiDB-lite"/>
    </source>
</evidence>
<feature type="region of interest" description="Disordered" evidence="1">
    <location>
        <begin position="30"/>
        <end position="83"/>
    </location>
</feature>
<gene>
    <name evidence="2" type="ORF">JTE90_007041</name>
</gene>
<accession>A0AAV6U8A5</accession>